<protein>
    <recommendedName>
        <fullName evidence="1">Putative regulatory protein FmdB zinc ribbon domain-containing protein</fullName>
    </recommendedName>
</protein>
<dbReference type="SMART" id="SM00834">
    <property type="entry name" value="CxxC_CXXC_SSSS"/>
    <property type="match status" value="1"/>
</dbReference>
<dbReference type="InterPro" id="IPR013429">
    <property type="entry name" value="Regulatory_FmdB_Zinc_ribbon"/>
</dbReference>
<sequence>MAMYAYRCPHCREIGVTFPIGTAPGAVACPDCGAAAVRVFSAPMLTRTPSAVSAQIRRAERSAAEPEVVTSLPRRRAAGPVAVHPATSRLPRP</sequence>
<evidence type="ECO:0000313" key="2">
    <source>
        <dbReference type="EMBL" id="GAA3646270.1"/>
    </source>
</evidence>
<dbReference type="PROSITE" id="PS51257">
    <property type="entry name" value="PROKAR_LIPOPROTEIN"/>
    <property type="match status" value="1"/>
</dbReference>
<accession>A0ABP7B321</accession>
<gene>
    <name evidence="2" type="ORF">GCM10022224_006270</name>
</gene>
<feature type="domain" description="Putative regulatory protein FmdB zinc ribbon" evidence="1">
    <location>
        <begin position="1"/>
        <end position="41"/>
    </location>
</feature>
<evidence type="ECO:0000313" key="3">
    <source>
        <dbReference type="Proteomes" id="UP001500902"/>
    </source>
</evidence>
<proteinExistence type="predicted"/>
<dbReference type="EMBL" id="BAAAZP010000009">
    <property type="protein sequence ID" value="GAA3646270.1"/>
    <property type="molecule type" value="Genomic_DNA"/>
</dbReference>
<dbReference type="RefSeq" id="WP_344872727.1">
    <property type="nucleotide sequence ID" value="NZ_BAAAZP010000009.1"/>
</dbReference>
<comment type="caution">
    <text evidence="2">The sequence shown here is derived from an EMBL/GenBank/DDBJ whole genome shotgun (WGS) entry which is preliminary data.</text>
</comment>
<organism evidence="2 3">
    <name type="scientific">Nonomuraea antimicrobica</name>
    <dbReference type="NCBI Taxonomy" id="561173"/>
    <lineage>
        <taxon>Bacteria</taxon>
        <taxon>Bacillati</taxon>
        <taxon>Actinomycetota</taxon>
        <taxon>Actinomycetes</taxon>
        <taxon>Streptosporangiales</taxon>
        <taxon>Streptosporangiaceae</taxon>
        <taxon>Nonomuraea</taxon>
    </lineage>
</organism>
<keyword evidence="3" id="KW-1185">Reference proteome</keyword>
<dbReference type="Proteomes" id="UP001500902">
    <property type="component" value="Unassembled WGS sequence"/>
</dbReference>
<dbReference type="NCBIfam" id="TIGR02605">
    <property type="entry name" value="CxxC_CxxC_SSSS"/>
    <property type="match status" value="1"/>
</dbReference>
<reference evidence="3" key="1">
    <citation type="journal article" date="2019" name="Int. J. Syst. Evol. Microbiol.">
        <title>The Global Catalogue of Microorganisms (GCM) 10K type strain sequencing project: providing services to taxonomists for standard genome sequencing and annotation.</title>
        <authorList>
            <consortium name="The Broad Institute Genomics Platform"/>
            <consortium name="The Broad Institute Genome Sequencing Center for Infectious Disease"/>
            <person name="Wu L."/>
            <person name="Ma J."/>
        </authorList>
    </citation>
    <scope>NUCLEOTIDE SEQUENCE [LARGE SCALE GENOMIC DNA]</scope>
    <source>
        <strain evidence="3">JCM 16904</strain>
    </source>
</reference>
<evidence type="ECO:0000259" key="1">
    <source>
        <dbReference type="SMART" id="SM00834"/>
    </source>
</evidence>
<name>A0ABP7B321_9ACTN</name>